<dbReference type="AlphaFoldDB" id="A0A0C2IZZ8"/>
<dbReference type="EMBL" id="JWZT01004991">
    <property type="protein sequence ID" value="KII62402.1"/>
    <property type="molecule type" value="Genomic_DNA"/>
</dbReference>
<name>A0A0C2IZZ8_THEKT</name>
<sequence length="170" mass="20382">MEGMFFKTLDAKYLPAAAFMIIDFLLAYTNEMVPQDIYEILIYMMNKKRYSEFYSTIKELSKVTQEYLIMFCNHFQKLTNKNIELNLLIELYANYFIRPPKFNLMNLKEADELNLKLFENIVTILITDNKDDFTYENDVECSHDENFSTDVFLEVQPYFHEKTVKYINSK</sequence>
<gene>
    <name evidence="1" type="ORF">RF11_13717</name>
</gene>
<reference evidence="1 2" key="1">
    <citation type="journal article" date="2014" name="Genome Biol. Evol.">
        <title>The genome of the myxosporean Thelohanellus kitauei shows adaptations to nutrient acquisition within its fish host.</title>
        <authorList>
            <person name="Yang Y."/>
            <person name="Xiong J."/>
            <person name="Zhou Z."/>
            <person name="Huo F."/>
            <person name="Miao W."/>
            <person name="Ran C."/>
            <person name="Liu Y."/>
            <person name="Zhang J."/>
            <person name="Feng J."/>
            <person name="Wang M."/>
            <person name="Wang M."/>
            <person name="Wang L."/>
            <person name="Yao B."/>
        </authorList>
    </citation>
    <scope>NUCLEOTIDE SEQUENCE [LARGE SCALE GENOMIC DNA]</scope>
    <source>
        <strain evidence="1">Wuqing</strain>
    </source>
</reference>
<accession>A0A0C2IZZ8</accession>
<protein>
    <submittedName>
        <fullName evidence="1">Uncharacterized protein</fullName>
    </submittedName>
</protein>
<comment type="caution">
    <text evidence="1">The sequence shown here is derived from an EMBL/GenBank/DDBJ whole genome shotgun (WGS) entry which is preliminary data.</text>
</comment>
<dbReference type="OrthoDB" id="10545140at2759"/>
<evidence type="ECO:0000313" key="2">
    <source>
        <dbReference type="Proteomes" id="UP000031668"/>
    </source>
</evidence>
<evidence type="ECO:0000313" key="1">
    <source>
        <dbReference type="EMBL" id="KII62402.1"/>
    </source>
</evidence>
<dbReference type="Proteomes" id="UP000031668">
    <property type="component" value="Unassembled WGS sequence"/>
</dbReference>
<organism evidence="1 2">
    <name type="scientific">Thelohanellus kitauei</name>
    <name type="common">Myxosporean</name>
    <dbReference type="NCBI Taxonomy" id="669202"/>
    <lineage>
        <taxon>Eukaryota</taxon>
        <taxon>Metazoa</taxon>
        <taxon>Cnidaria</taxon>
        <taxon>Myxozoa</taxon>
        <taxon>Myxosporea</taxon>
        <taxon>Bivalvulida</taxon>
        <taxon>Platysporina</taxon>
        <taxon>Myxobolidae</taxon>
        <taxon>Thelohanellus</taxon>
    </lineage>
</organism>
<proteinExistence type="predicted"/>
<keyword evidence="2" id="KW-1185">Reference proteome</keyword>